<dbReference type="InterPro" id="IPR007016">
    <property type="entry name" value="O-antigen_ligase-rel_domated"/>
</dbReference>
<name>A0ABU5V2I7_9GAMM</name>
<dbReference type="EMBL" id="JAYFUH010000090">
    <property type="protein sequence ID" value="MEA5667571.1"/>
    <property type="molecule type" value="Genomic_DNA"/>
</dbReference>
<feature type="non-terminal residue" evidence="7">
    <location>
        <position position="1"/>
    </location>
</feature>
<feature type="domain" description="O-antigen ligase-related" evidence="6">
    <location>
        <begin position="207"/>
        <end position="332"/>
    </location>
</feature>
<evidence type="ECO:0000256" key="1">
    <source>
        <dbReference type="ARBA" id="ARBA00004141"/>
    </source>
</evidence>
<keyword evidence="2 5" id="KW-0812">Transmembrane</keyword>
<keyword evidence="3 5" id="KW-1133">Transmembrane helix</keyword>
<feature type="transmembrane region" description="Helical" evidence="5">
    <location>
        <begin position="356"/>
        <end position="374"/>
    </location>
</feature>
<dbReference type="Pfam" id="PF04932">
    <property type="entry name" value="Wzy_C"/>
    <property type="match status" value="1"/>
</dbReference>
<feature type="transmembrane region" description="Helical" evidence="5">
    <location>
        <begin position="23"/>
        <end position="41"/>
    </location>
</feature>
<dbReference type="InterPro" id="IPR051533">
    <property type="entry name" value="WaaL-like"/>
</dbReference>
<dbReference type="RefSeq" id="WP_323438530.1">
    <property type="nucleotide sequence ID" value="NZ_JAYFUH010000090.1"/>
</dbReference>
<feature type="transmembrane region" description="Helical" evidence="5">
    <location>
        <begin position="53"/>
        <end position="71"/>
    </location>
</feature>
<feature type="transmembrane region" description="Helical" evidence="5">
    <location>
        <begin position="83"/>
        <end position="99"/>
    </location>
</feature>
<evidence type="ECO:0000256" key="3">
    <source>
        <dbReference type="ARBA" id="ARBA00022989"/>
    </source>
</evidence>
<organism evidence="7 8">
    <name type="scientific">Stenotrophomonas capsici</name>
    <dbReference type="NCBI Taxonomy" id="3110230"/>
    <lineage>
        <taxon>Bacteria</taxon>
        <taxon>Pseudomonadati</taxon>
        <taxon>Pseudomonadota</taxon>
        <taxon>Gammaproteobacteria</taxon>
        <taxon>Lysobacterales</taxon>
        <taxon>Lysobacteraceae</taxon>
        <taxon>Stenotrophomonas</taxon>
    </lineage>
</organism>
<gene>
    <name evidence="7" type="ORF">VA603_08530</name>
</gene>
<evidence type="ECO:0000313" key="8">
    <source>
        <dbReference type="Proteomes" id="UP001301653"/>
    </source>
</evidence>
<accession>A0ABU5V2I7</accession>
<feature type="transmembrane region" description="Helical" evidence="5">
    <location>
        <begin position="324"/>
        <end position="344"/>
    </location>
</feature>
<reference evidence="7 8" key="1">
    <citation type="submission" date="2023-12" db="EMBL/GenBank/DDBJ databases">
        <title>Stenotrophomonas guangdongensis sp. nov., isolated from wilted pepper plants (Capsicum annuum).</title>
        <authorList>
            <person name="Qiu M."/>
            <person name="Li Y."/>
            <person name="Liu Q."/>
            <person name="Zhang X."/>
            <person name="Huang Y."/>
            <person name="Guo R."/>
            <person name="Hu M."/>
            <person name="Zhou J."/>
            <person name="Zhou X."/>
        </authorList>
    </citation>
    <scope>NUCLEOTIDE SEQUENCE [LARGE SCALE GENOMIC DNA]</scope>
    <source>
        <strain evidence="7 8">MH1</strain>
    </source>
</reference>
<dbReference type="PANTHER" id="PTHR37422:SF13">
    <property type="entry name" value="LIPOPOLYSACCHARIDE BIOSYNTHESIS PROTEIN PA4999-RELATED"/>
    <property type="match status" value="1"/>
</dbReference>
<comment type="subcellular location">
    <subcellularLocation>
        <location evidence="1">Membrane</location>
        <topology evidence="1">Multi-pass membrane protein</topology>
    </subcellularLocation>
</comment>
<dbReference type="Proteomes" id="UP001301653">
    <property type="component" value="Unassembled WGS sequence"/>
</dbReference>
<keyword evidence="4 5" id="KW-0472">Membrane</keyword>
<feature type="transmembrane region" description="Helical" evidence="5">
    <location>
        <begin position="211"/>
        <end position="235"/>
    </location>
</feature>
<feature type="transmembrane region" description="Helical" evidence="5">
    <location>
        <begin position="247"/>
        <end position="263"/>
    </location>
</feature>
<dbReference type="PANTHER" id="PTHR37422">
    <property type="entry name" value="TEICHURONIC ACID BIOSYNTHESIS PROTEIN TUAE"/>
    <property type="match status" value="1"/>
</dbReference>
<keyword evidence="8" id="KW-1185">Reference proteome</keyword>
<dbReference type="GO" id="GO:0016874">
    <property type="term" value="F:ligase activity"/>
    <property type="evidence" value="ECO:0007669"/>
    <property type="project" value="UniProtKB-KW"/>
</dbReference>
<comment type="caution">
    <text evidence="7">The sequence shown here is derived from an EMBL/GenBank/DDBJ whole genome shotgun (WGS) entry which is preliminary data.</text>
</comment>
<protein>
    <submittedName>
        <fullName evidence="7">O-antigen ligase family protein</fullName>
    </submittedName>
</protein>
<feature type="transmembrane region" description="Helical" evidence="5">
    <location>
        <begin position="111"/>
        <end position="129"/>
    </location>
</feature>
<evidence type="ECO:0000259" key="6">
    <source>
        <dbReference type="Pfam" id="PF04932"/>
    </source>
</evidence>
<evidence type="ECO:0000256" key="5">
    <source>
        <dbReference type="SAM" id="Phobius"/>
    </source>
</evidence>
<proteinExistence type="predicted"/>
<keyword evidence="7" id="KW-0436">Ligase</keyword>
<evidence type="ECO:0000256" key="4">
    <source>
        <dbReference type="ARBA" id="ARBA00023136"/>
    </source>
</evidence>
<feature type="transmembrane region" description="Helical" evidence="5">
    <location>
        <begin position="135"/>
        <end position="155"/>
    </location>
</feature>
<evidence type="ECO:0000313" key="7">
    <source>
        <dbReference type="EMBL" id="MEA5667571.1"/>
    </source>
</evidence>
<evidence type="ECO:0000256" key="2">
    <source>
        <dbReference type="ARBA" id="ARBA00022692"/>
    </source>
</evidence>
<sequence>PDLKPPRSTIDLSSPGEPTAPRWRNLLFVGLLAVIAGMSFLPAGPSFNPGKPFQYLAALTLYLPALIIAIARPGRFLDFARRPLMPVLLLLFAWALLSLSWSNAKRPHDEFLRLLTVGLFLFGCTLAVGRDVVRQRALLASGAGILAVSAVAAMVHFAIRPTVDNRLVGFGVMANANLFGAAMAAGILWLWPWRWETRNRRLLKWLAMGVMATALMLTFSRSAMLALAFSLFVLLVVRHRDRALQRLLLLIAVGLGIAIPAYPELAERGLSLRPQLFAHAMELFQQHPWLGLGLGADFTLPVIGGNGQYQVHTHNLFTQLAVELGIPGVLLWSAVWLGLGWRAWQRRDIATGRVVLGLWLFATVMVQFDLPHLIDSPRPGWLILWLPLALSLSLPSSGSKPSGPA</sequence>
<feature type="transmembrane region" description="Helical" evidence="5">
    <location>
        <begin position="167"/>
        <end position="191"/>
    </location>
</feature>